<comment type="function">
    <text evidence="12 14">Required for the first step of histidine biosynthesis. May allow the feedback regulation of ATP phosphoribosyltransferase activity by histidine.</text>
</comment>
<dbReference type="InterPro" id="IPR004516">
    <property type="entry name" value="HisRS/HisZ"/>
</dbReference>
<dbReference type="InterPro" id="IPR045864">
    <property type="entry name" value="aa-tRNA-synth_II/BPL/LPL"/>
</dbReference>
<evidence type="ECO:0000256" key="13">
    <source>
        <dbReference type="ARBA" id="ARBA00047639"/>
    </source>
</evidence>
<comment type="subcellular location">
    <subcellularLocation>
        <location evidence="1 14">Cytoplasm</location>
    </subcellularLocation>
</comment>
<dbReference type="Gene3D" id="3.40.50.800">
    <property type="entry name" value="Anticodon-binding domain"/>
    <property type="match status" value="1"/>
</dbReference>
<dbReference type="GO" id="GO:0004821">
    <property type="term" value="F:histidine-tRNA ligase activity"/>
    <property type="evidence" value="ECO:0007669"/>
    <property type="project" value="UniProtKB-EC"/>
</dbReference>
<keyword evidence="10" id="KW-0648">Protein biosynthesis</keyword>
<evidence type="ECO:0000256" key="8">
    <source>
        <dbReference type="ARBA" id="ARBA00022598"/>
    </source>
</evidence>
<evidence type="ECO:0000313" key="17">
    <source>
        <dbReference type="EMBL" id="MBI3013544.1"/>
    </source>
</evidence>
<evidence type="ECO:0000256" key="3">
    <source>
        <dbReference type="ARBA" id="ARBA00005539"/>
    </source>
</evidence>
<dbReference type="GO" id="GO:0005737">
    <property type="term" value="C:cytoplasm"/>
    <property type="evidence" value="ECO:0007669"/>
    <property type="project" value="UniProtKB-SubCell"/>
</dbReference>
<evidence type="ECO:0000256" key="4">
    <source>
        <dbReference type="ARBA" id="ARBA00011496"/>
    </source>
</evidence>
<keyword evidence="17" id="KW-0328">Glycosyltransferase</keyword>
<comment type="similarity">
    <text evidence="3 14">Belongs to the class-II aminoacyl-tRNA synthetase family. HisZ subfamily.</text>
</comment>
<dbReference type="GO" id="GO:0006427">
    <property type="term" value="P:histidyl-tRNA aminoacylation"/>
    <property type="evidence" value="ECO:0007669"/>
    <property type="project" value="TreeGrafter"/>
</dbReference>
<sequence length="433" mass="47834">MALMHEIPKGVKVLLPEVAAKKRWVEEQLLGVFTRWGFQEVVTPTFEFFDAIAPGLGSEWRDKTFTMIDRESGNLLVLRPDITPQIARFASTLLKDRPRPLRLCYASSVFRYVEPQAGRAREFFQAGVELLGLDSPEADAEMIAMAVEGLMAVGLDDFHLSVSDIDFFSGVLEELGVSAAVEVEIRQAVQRRDRSALEESSRREKLEARQTGLLLELPGLVGSGREVLDKVLPLVGTPRCRAALETLSRILKFVDAYGVSDHITVDLCEIRGFDYYTGMVFEGFTPHLGYEICGGGRYDRLLEKFGAPAPATGFAIDVERVLLALERQGDLALPSGADVLLIEFRSRKGEAVRVARNLRGCGLRVARDIIRRDLEGSVAYARTFQIPWAVILGGNGVSEGLAKVVEVARGVESSVEISRLAEFLQERMGRSSS</sequence>
<evidence type="ECO:0000256" key="2">
    <source>
        <dbReference type="ARBA" id="ARBA00004667"/>
    </source>
</evidence>
<dbReference type="CDD" id="cd00773">
    <property type="entry name" value="HisRS-like_core"/>
    <property type="match status" value="1"/>
</dbReference>
<dbReference type="GO" id="GO:0000105">
    <property type="term" value="P:L-histidine biosynthetic process"/>
    <property type="evidence" value="ECO:0007669"/>
    <property type="project" value="UniProtKB-UniRule"/>
</dbReference>
<evidence type="ECO:0000256" key="1">
    <source>
        <dbReference type="ARBA" id="ARBA00004496"/>
    </source>
</evidence>
<protein>
    <recommendedName>
        <fullName evidence="6 14">ATP phosphoribosyltransferase regulatory subunit</fullName>
    </recommendedName>
</protein>
<keyword evidence="9" id="KW-0547">Nucleotide-binding</keyword>
<dbReference type="PANTHER" id="PTHR43707:SF1">
    <property type="entry name" value="HISTIDINE--TRNA LIGASE, MITOCHONDRIAL-RELATED"/>
    <property type="match status" value="1"/>
</dbReference>
<dbReference type="GO" id="GO:0000166">
    <property type="term" value="F:nucleotide binding"/>
    <property type="evidence" value="ECO:0007669"/>
    <property type="project" value="UniProtKB-KW"/>
</dbReference>
<dbReference type="EMBL" id="JACPSX010000006">
    <property type="protein sequence ID" value="MBI3013544.1"/>
    <property type="molecule type" value="Genomic_DNA"/>
</dbReference>
<evidence type="ECO:0000256" key="11">
    <source>
        <dbReference type="ARBA" id="ARBA00023146"/>
    </source>
</evidence>
<comment type="pathway">
    <text evidence="2 14">Amino-acid biosynthesis; L-histidine biosynthesis; L-histidine from 5-phospho-alpha-D-ribose 1-diphosphate: step 1/9.</text>
</comment>
<dbReference type="Pfam" id="PF13393">
    <property type="entry name" value="tRNA-synt_His"/>
    <property type="match status" value="1"/>
</dbReference>
<keyword evidence="11" id="KW-0030">Aminoacyl-tRNA synthetase</keyword>
<evidence type="ECO:0000256" key="12">
    <source>
        <dbReference type="ARBA" id="ARBA00025246"/>
    </source>
</evidence>
<dbReference type="PANTHER" id="PTHR43707">
    <property type="entry name" value="HISTIDYL-TRNA SYNTHETASE"/>
    <property type="match status" value="1"/>
</dbReference>
<feature type="binding site" evidence="15">
    <location>
        <position position="129"/>
    </location>
    <ligand>
        <name>L-histidine</name>
        <dbReference type="ChEBI" id="CHEBI:57595"/>
    </ligand>
</feature>
<dbReference type="PIRSF" id="PIRSF001549">
    <property type="entry name" value="His-tRNA_synth"/>
    <property type="match status" value="1"/>
</dbReference>
<proteinExistence type="inferred from homology"/>
<dbReference type="InterPro" id="IPR004154">
    <property type="entry name" value="Anticodon-bd"/>
</dbReference>
<evidence type="ECO:0000256" key="9">
    <source>
        <dbReference type="ARBA" id="ARBA00022741"/>
    </source>
</evidence>
<keyword evidence="17" id="KW-0808">Transferase</keyword>
<dbReference type="PROSITE" id="PS50862">
    <property type="entry name" value="AA_TRNA_LIGASE_II"/>
    <property type="match status" value="1"/>
</dbReference>
<accession>A0A932GM64</accession>
<feature type="binding site" evidence="15">
    <location>
        <begin position="81"/>
        <end position="83"/>
    </location>
    <ligand>
        <name>L-histidine</name>
        <dbReference type="ChEBI" id="CHEBI:57595"/>
    </ligand>
</feature>
<dbReference type="InterPro" id="IPR004517">
    <property type="entry name" value="HisZ"/>
</dbReference>
<evidence type="ECO:0000256" key="7">
    <source>
        <dbReference type="ARBA" id="ARBA00022490"/>
    </source>
</evidence>
<keyword evidence="14" id="KW-0368">Histidine biosynthesis</keyword>
<dbReference type="AlphaFoldDB" id="A0A932GM64"/>
<name>A0A932GM64_UNCTE</name>
<dbReference type="InterPro" id="IPR041715">
    <property type="entry name" value="HisRS-like_core"/>
</dbReference>
<dbReference type="SUPFAM" id="SSF55681">
    <property type="entry name" value="Class II aaRS and biotin synthetases"/>
    <property type="match status" value="1"/>
</dbReference>
<comment type="catalytic activity">
    <reaction evidence="13">
        <text>tRNA(His) + L-histidine + ATP = L-histidyl-tRNA(His) + AMP + diphosphate + H(+)</text>
        <dbReference type="Rhea" id="RHEA:17313"/>
        <dbReference type="Rhea" id="RHEA-COMP:9665"/>
        <dbReference type="Rhea" id="RHEA-COMP:9689"/>
        <dbReference type="ChEBI" id="CHEBI:15378"/>
        <dbReference type="ChEBI" id="CHEBI:30616"/>
        <dbReference type="ChEBI" id="CHEBI:33019"/>
        <dbReference type="ChEBI" id="CHEBI:57595"/>
        <dbReference type="ChEBI" id="CHEBI:78442"/>
        <dbReference type="ChEBI" id="CHEBI:78527"/>
        <dbReference type="ChEBI" id="CHEBI:456215"/>
        <dbReference type="EC" id="6.1.1.21"/>
    </reaction>
</comment>
<organism evidence="17 18">
    <name type="scientific">Tectimicrobiota bacterium</name>
    <dbReference type="NCBI Taxonomy" id="2528274"/>
    <lineage>
        <taxon>Bacteria</taxon>
        <taxon>Pseudomonadati</taxon>
        <taxon>Nitrospinota/Tectimicrobiota group</taxon>
        <taxon>Candidatus Tectimicrobiota</taxon>
    </lineage>
</organism>
<evidence type="ECO:0000256" key="15">
    <source>
        <dbReference type="PIRSR" id="PIRSR001549-1"/>
    </source>
</evidence>
<feature type="binding site" evidence="15">
    <location>
        <position position="111"/>
    </location>
    <ligand>
        <name>L-histidine</name>
        <dbReference type="ChEBI" id="CHEBI:57595"/>
    </ligand>
</feature>
<comment type="caution">
    <text evidence="17">The sequence shown here is derived from an EMBL/GenBank/DDBJ whole genome shotgun (WGS) entry which is preliminary data.</text>
</comment>
<dbReference type="SUPFAM" id="SSF52954">
    <property type="entry name" value="Class II aaRS ABD-related"/>
    <property type="match status" value="1"/>
</dbReference>
<feature type="binding site" evidence="15">
    <location>
        <position position="271"/>
    </location>
    <ligand>
        <name>L-histidine</name>
        <dbReference type="ChEBI" id="CHEBI:57595"/>
    </ligand>
</feature>
<dbReference type="InterPro" id="IPR036621">
    <property type="entry name" value="Anticodon-bd_dom_sf"/>
</dbReference>
<keyword evidence="8" id="KW-0436">Ligase</keyword>
<dbReference type="Gene3D" id="3.30.930.10">
    <property type="entry name" value="Bira Bifunctional Protein, Domain 2"/>
    <property type="match status" value="1"/>
</dbReference>
<dbReference type="HAMAP" id="MF_00125">
    <property type="entry name" value="HisZ"/>
    <property type="match status" value="1"/>
</dbReference>
<dbReference type="Pfam" id="PF03129">
    <property type="entry name" value="HGTP_anticodon"/>
    <property type="match status" value="1"/>
</dbReference>
<keyword evidence="14" id="KW-0028">Amino-acid biosynthesis</keyword>
<dbReference type="Proteomes" id="UP000741360">
    <property type="component" value="Unassembled WGS sequence"/>
</dbReference>
<reference evidence="17" key="1">
    <citation type="submission" date="2020-07" db="EMBL/GenBank/DDBJ databases">
        <title>Huge and variable diversity of episymbiotic CPR bacteria and DPANN archaea in groundwater ecosystems.</title>
        <authorList>
            <person name="He C.Y."/>
            <person name="Keren R."/>
            <person name="Whittaker M."/>
            <person name="Farag I.F."/>
            <person name="Doudna J."/>
            <person name="Cate J.H.D."/>
            <person name="Banfield J.F."/>
        </authorList>
    </citation>
    <scope>NUCLEOTIDE SEQUENCE</scope>
    <source>
        <strain evidence="17">NC_groundwater_717_Ag_S-0.2um_59_8</strain>
    </source>
</reference>
<feature type="domain" description="Aminoacyl-transfer RNA synthetases class-II family profile" evidence="16">
    <location>
        <begin position="35"/>
        <end position="334"/>
    </location>
</feature>
<dbReference type="InterPro" id="IPR006195">
    <property type="entry name" value="aa-tRNA-synth_II"/>
</dbReference>
<evidence type="ECO:0000313" key="18">
    <source>
        <dbReference type="Proteomes" id="UP000741360"/>
    </source>
</evidence>
<evidence type="ECO:0000256" key="6">
    <source>
        <dbReference type="ARBA" id="ARBA00020397"/>
    </source>
</evidence>
<keyword evidence="7 14" id="KW-0963">Cytoplasm</keyword>
<dbReference type="GO" id="GO:0016757">
    <property type="term" value="F:glycosyltransferase activity"/>
    <property type="evidence" value="ECO:0007669"/>
    <property type="project" value="UniProtKB-KW"/>
</dbReference>
<evidence type="ECO:0000256" key="10">
    <source>
        <dbReference type="ARBA" id="ARBA00022917"/>
    </source>
</evidence>
<comment type="subunit">
    <text evidence="5">Homodimer.</text>
</comment>
<feature type="binding site" evidence="15">
    <location>
        <begin position="275"/>
        <end position="276"/>
    </location>
    <ligand>
        <name>L-histidine</name>
        <dbReference type="ChEBI" id="CHEBI:57595"/>
    </ligand>
</feature>
<dbReference type="NCBIfam" id="TIGR00443">
    <property type="entry name" value="hisZ_biosyn_reg"/>
    <property type="match status" value="1"/>
</dbReference>
<comment type="subunit">
    <text evidence="4 14">Heteromultimer composed of HisG and HisZ subunits.</text>
</comment>
<feature type="binding site" evidence="15">
    <location>
        <position position="125"/>
    </location>
    <ligand>
        <name>L-histidine</name>
        <dbReference type="ChEBI" id="CHEBI:57595"/>
    </ligand>
</feature>
<comment type="miscellaneous">
    <text evidence="14">This function is generally fulfilled by the C-terminal part of HisG, which is missing in some bacteria such as this one.</text>
</comment>
<evidence type="ECO:0000259" key="16">
    <source>
        <dbReference type="PROSITE" id="PS50862"/>
    </source>
</evidence>
<gene>
    <name evidence="14 17" type="primary">hisZ</name>
    <name evidence="17" type="ORF">HYY65_00435</name>
</gene>
<evidence type="ECO:0000256" key="14">
    <source>
        <dbReference type="HAMAP-Rule" id="MF_00125"/>
    </source>
</evidence>
<evidence type="ECO:0000256" key="5">
    <source>
        <dbReference type="ARBA" id="ARBA00011738"/>
    </source>
</evidence>